<evidence type="ECO:0000313" key="1">
    <source>
        <dbReference type="EMBL" id="MFC3927251.1"/>
    </source>
</evidence>
<dbReference type="Pfam" id="PF07006">
    <property type="entry name" value="DUF1310"/>
    <property type="match status" value="1"/>
</dbReference>
<proteinExistence type="predicted"/>
<evidence type="ECO:0000313" key="2">
    <source>
        <dbReference type="Proteomes" id="UP001595807"/>
    </source>
</evidence>
<organism evidence="1 2">
    <name type="scientific">Streptococcus caprae</name>
    <dbReference type="NCBI Taxonomy" id="1640501"/>
    <lineage>
        <taxon>Bacteria</taxon>
        <taxon>Bacillati</taxon>
        <taxon>Bacillota</taxon>
        <taxon>Bacilli</taxon>
        <taxon>Lactobacillales</taxon>
        <taxon>Streptococcaceae</taxon>
        <taxon>Streptococcus</taxon>
    </lineage>
</organism>
<accession>A0ABV8CT34</accession>
<name>A0ABV8CT34_9STRE</name>
<dbReference type="PROSITE" id="PS51257">
    <property type="entry name" value="PROKAR_LIPOPROTEIN"/>
    <property type="match status" value="1"/>
</dbReference>
<reference evidence="2" key="1">
    <citation type="journal article" date="2019" name="Int. J. Syst. Evol. Microbiol.">
        <title>The Global Catalogue of Microorganisms (GCM) 10K type strain sequencing project: providing services to taxonomists for standard genome sequencing and annotation.</title>
        <authorList>
            <consortium name="The Broad Institute Genomics Platform"/>
            <consortium name="The Broad Institute Genome Sequencing Center for Infectious Disease"/>
            <person name="Wu L."/>
            <person name="Ma J."/>
        </authorList>
    </citation>
    <scope>NUCLEOTIDE SEQUENCE [LARGE SCALE GENOMIC DNA]</scope>
    <source>
        <strain evidence="2">CCUG 67170</strain>
    </source>
</reference>
<protein>
    <submittedName>
        <fullName evidence="1">DUF1310 family protein</fullName>
    </submittedName>
</protein>
<keyword evidence="2" id="KW-1185">Reference proteome</keyword>
<dbReference type="RefSeq" id="WP_380424554.1">
    <property type="nucleotide sequence ID" value="NZ_JBHRZV010000004.1"/>
</dbReference>
<comment type="caution">
    <text evidence="1">The sequence shown here is derived from an EMBL/GenBank/DDBJ whole genome shotgun (WGS) entry which is preliminary data.</text>
</comment>
<sequence>MTKQKFLNLSILSLLVLALLGGCSILGGKKAMEAKREAEKQEMIEIVESEEVQALIQKKIDYYNNLVEGEEKPITSYEVDYDSLEYHPMGGIIIKIIMNDIPEQYVSIDVYIDKDGNYHHSGSVVSEGLRKLLLSYSQEETDESKQ</sequence>
<gene>
    <name evidence="1" type="ORF">ACFORF_01195</name>
</gene>
<dbReference type="EMBL" id="JBHRZV010000004">
    <property type="protein sequence ID" value="MFC3927251.1"/>
    <property type="molecule type" value="Genomic_DNA"/>
</dbReference>
<dbReference type="InterPro" id="IPR010738">
    <property type="entry name" value="DUF1310"/>
</dbReference>
<dbReference type="Proteomes" id="UP001595807">
    <property type="component" value="Unassembled WGS sequence"/>
</dbReference>